<accession>A0A1I5VCM0</accession>
<organism evidence="1 2">
    <name type="scientific">Enterovibrio norvegicus DSM 15893</name>
    <dbReference type="NCBI Taxonomy" id="1121869"/>
    <lineage>
        <taxon>Bacteria</taxon>
        <taxon>Pseudomonadati</taxon>
        <taxon>Pseudomonadota</taxon>
        <taxon>Gammaproteobacteria</taxon>
        <taxon>Vibrionales</taxon>
        <taxon>Vibrionaceae</taxon>
        <taxon>Enterovibrio</taxon>
    </lineage>
</organism>
<proteinExistence type="predicted"/>
<gene>
    <name evidence="1" type="ORF">SAMN03084138_03896</name>
</gene>
<reference evidence="1 2" key="1">
    <citation type="submission" date="2016-10" db="EMBL/GenBank/DDBJ databases">
        <authorList>
            <person name="de Groot N.N."/>
        </authorList>
    </citation>
    <scope>NUCLEOTIDE SEQUENCE [LARGE SCALE GENOMIC DNA]</scope>
    <source>
        <strain evidence="1 2">DSM 15893</strain>
    </source>
</reference>
<dbReference type="Proteomes" id="UP000182692">
    <property type="component" value="Unassembled WGS sequence"/>
</dbReference>
<dbReference type="AlphaFoldDB" id="A0A1I5VCM0"/>
<name>A0A1I5VCM0_9GAMM</name>
<dbReference type="EMBL" id="FOWR01000037">
    <property type="protein sequence ID" value="SFQ05132.1"/>
    <property type="molecule type" value="Genomic_DNA"/>
</dbReference>
<evidence type="ECO:0000313" key="1">
    <source>
        <dbReference type="EMBL" id="SFQ05132.1"/>
    </source>
</evidence>
<evidence type="ECO:0008006" key="3">
    <source>
        <dbReference type="Google" id="ProtNLM"/>
    </source>
</evidence>
<dbReference type="STRING" id="1121869.SAMN03084138_03896"/>
<dbReference type="OrthoDB" id="9867235at2"/>
<sequence>MNFDVERFKRSCVYQVAIDIETNTVEIGFSWYPDKTESLILIGLLSMSYQPDFTDEPPWMCLDFSVEFIHSMDELEQSEVLWEKGANALKDLSFPIYRFHAGSADFVFSAVCQEIEVSCIS</sequence>
<protein>
    <recommendedName>
        <fullName evidence="3">Integron gene cassette protein</fullName>
    </recommendedName>
</protein>
<dbReference type="GeneID" id="35873813"/>
<dbReference type="RefSeq" id="WP_074928254.1">
    <property type="nucleotide sequence ID" value="NZ_FOWR01000037.1"/>
</dbReference>
<evidence type="ECO:0000313" key="2">
    <source>
        <dbReference type="Proteomes" id="UP000182692"/>
    </source>
</evidence>